<comment type="caution">
    <text evidence="7">The sequence shown here is derived from an EMBL/GenBank/DDBJ whole genome shotgun (WGS) entry which is preliminary data.</text>
</comment>
<accession>A0ABU9AUL7</accession>
<evidence type="ECO:0000259" key="5">
    <source>
        <dbReference type="Pfam" id="PF13088"/>
    </source>
</evidence>
<name>A0ABU9AUL7_9BACT</name>
<dbReference type="Gene3D" id="2.120.10.10">
    <property type="match status" value="1"/>
</dbReference>
<evidence type="ECO:0000256" key="1">
    <source>
        <dbReference type="ARBA" id="ARBA00000427"/>
    </source>
</evidence>
<dbReference type="Proteomes" id="UP001371305">
    <property type="component" value="Unassembled WGS sequence"/>
</dbReference>
<sequence length="649" mass="70664">MTKALHLLLRSGTITYTVLALSSAESFESLPAGPLKEARTSIGTWSADTGNAQIQPGHAKTGQQCLRLAGEGERTATLTLTEPAAKGTALTFHAERWTKRDPFRFRIDAKERDSWKEIKNADDTLTGAFKTEVRLDLPTGTSELRFRVTADTGVMIDDVTLHQPGPARAVLVETVQPVCPAFIREDYNPVLGFRIVVEGSEGTVKLEGLELGFTGTTDLTDITSFRIVTGTADPSADPGTTIAEGKKAEGKLSLTTKHELASGEHWFWISPTLKETASLDHRIDASLFRIKAGGKVLEPAQPSPDGTQRIGYAVRLPGDDHSKSYRIPGLVRTKSGTLVAVYDIRYDSSGDLPANIDVGVSRSIDRGQTWEPMRVAIDMGDDPKHGHDGVGDPAILFDPSNNRLWIAALWSHGNRAWGGSGPGMTPDETGQLVLVHSDDDGKTWSKPTNITTQVKDPTLRLFFNGPGAGIALKDGTLAFAAQYRAADGKPWSTMISSKDHGETWQAGTGVKSDTTESQLAQLADGSIMINCRDNRGGSRTIATTRDLGKTWTPHPTDRQALREPVCMASLLEWKDALWFSNPDATDTRRAMTLKRSTDQGLTWPEKDARLYDSRNGFGYSCLAPIDDSHLGVIYEGKSTMYFLRLPTTE</sequence>
<dbReference type="Pfam" id="PF14873">
    <property type="entry name" value="BNR_assoc_N"/>
    <property type="match status" value="1"/>
</dbReference>
<evidence type="ECO:0000313" key="8">
    <source>
        <dbReference type="Proteomes" id="UP001371305"/>
    </source>
</evidence>
<dbReference type="SUPFAM" id="SSF50939">
    <property type="entry name" value="Sialidases"/>
    <property type="match status" value="1"/>
</dbReference>
<gene>
    <name evidence="7" type="ORF">WKV53_13110</name>
</gene>
<dbReference type="EC" id="3.2.1.18" evidence="3"/>
<dbReference type="InterPro" id="IPR029456">
    <property type="entry name" value="Sialidase_N"/>
</dbReference>
<feature type="domain" description="Sialidase" evidence="5">
    <location>
        <begin position="354"/>
        <end position="627"/>
    </location>
</feature>
<proteinExistence type="inferred from homology"/>
<evidence type="ECO:0000256" key="4">
    <source>
        <dbReference type="ARBA" id="ARBA00022737"/>
    </source>
</evidence>
<keyword evidence="4" id="KW-0677">Repeat</keyword>
<organism evidence="7 8">
    <name type="scientific">Luteolibacter soli</name>
    <dbReference type="NCBI Taxonomy" id="3135280"/>
    <lineage>
        <taxon>Bacteria</taxon>
        <taxon>Pseudomonadati</taxon>
        <taxon>Verrucomicrobiota</taxon>
        <taxon>Verrucomicrobiia</taxon>
        <taxon>Verrucomicrobiales</taxon>
        <taxon>Verrucomicrobiaceae</taxon>
        <taxon>Luteolibacter</taxon>
    </lineage>
</organism>
<reference evidence="7 8" key="1">
    <citation type="submission" date="2024-04" db="EMBL/GenBank/DDBJ databases">
        <title>Luteolibacter sp. isolated from soil.</title>
        <authorList>
            <person name="An J."/>
        </authorList>
    </citation>
    <scope>NUCLEOTIDE SEQUENCE [LARGE SCALE GENOMIC DNA]</scope>
    <source>
        <strain evidence="7 8">Y139</strain>
    </source>
</reference>
<dbReference type="CDD" id="cd15482">
    <property type="entry name" value="Sialidase_non-viral"/>
    <property type="match status" value="1"/>
</dbReference>
<dbReference type="PANTHER" id="PTHR10628">
    <property type="entry name" value="SIALIDASE"/>
    <property type="match status" value="1"/>
</dbReference>
<dbReference type="Pfam" id="PF13088">
    <property type="entry name" value="BNR_2"/>
    <property type="match status" value="1"/>
</dbReference>
<dbReference type="EMBL" id="JBBUKT010000004">
    <property type="protein sequence ID" value="MEK7951449.1"/>
    <property type="molecule type" value="Genomic_DNA"/>
</dbReference>
<comment type="catalytic activity">
    <reaction evidence="1">
        <text>Hydrolysis of alpha-(2-&gt;3)-, alpha-(2-&gt;6)-, alpha-(2-&gt;8)- glycosidic linkages of terminal sialic acid residues in oligosaccharides, glycoproteins, glycolipids, colominic acid and synthetic substrates.</text>
        <dbReference type="EC" id="3.2.1.18"/>
    </reaction>
</comment>
<evidence type="ECO:0000256" key="3">
    <source>
        <dbReference type="ARBA" id="ARBA00012733"/>
    </source>
</evidence>
<dbReference type="InterPro" id="IPR026856">
    <property type="entry name" value="Sialidase_fam"/>
</dbReference>
<evidence type="ECO:0000259" key="6">
    <source>
        <dbReference type="Pfam" id="PF14873"/>
    </source>
</evidence>
<comment type="similarity">
    <text evidence="2">Belongs to the glycosyl hydrolase 33 family.</text>
</comment>
<evidence type="ECO:0000256" key="2">
    <source>
        <dbReference type="ARBA" id="ARBA00009348"/>
    </source>
</evidence>
<dbReference type="PANTHER" id="PTHR10628:SF30">
    <property type="entry name" value="EXO-ALPHA-SIALIDASE"/>
    <property type="match status" value="1"/>
</dbReference>
<dbReference type="InterPro" id="IPR008377">
    <property type="entry name" value="Sialidase_trypan"/>
</dbReference>
<dbReference type="InterPro" id="IPR011040">
    <property type="entry name" value="Sialidase"/>
</dbReference>
<keyword evidence="8" id="KW-1185">Reference proteome</keyword>
<dbReference type="PRINTS" id="PR01803">
    <property type="entry name" value="TCSIALIDASE"/>
</dbReference>
<dbReference type="Gene3D" id="2.60.40.1290">
    <property type="match status" value="1"/>
</dbReference>
<feature type="domain" description="Sialidase N-terminal" evidence="6">
    <location>
        <begin position="172"/>
        <end position="295"/>
    </location>
</feature>
<dbReference type="InterPro" id="IPR036278">
    <property type="entry name" value="Sialidase_sf"/>
</dbReference>
<dbReference type="RefSeq" id="WP_341405053.1">
    <property type="nucleotide sequence ID" value="NZ_JBBUKT010000004.1"/>
</dbReference>
<protein>
    <recommendedName>
        <fullName evidence="3">exo-alpha-sialidase</fullName>
        <ecNumber evidence="3">3.2.1.18</ecNumber>
    </recommendedName>
</protein>
<evidence type="ECO:0000313" key="7">
    <source>
        <dbReference type="EMBL" id="MEK7951449.1"/>
    </source>
</evidence>